<sequence>MRSCLRRGARLYPGKRGGVALAGDLATELLPILGRSLDPGFNVFDVMHHGTHEKQLSNVFGWLLDIGGSHDLHDRFLRIFIDEVNVASADLAPFPHGNYRVRQEVNTATVIGRDDIADLVLETDYASLVVENYFTSDGHGHGYERYLEFSRRDGRRGAVVLLCREEDRSRQSHGWENARVVTYSRLIDRLHDVLDADVHYQQTNPDSYSFINQMHRKFVSERGLVGDRELLRFMTAMCDTGEAERYRIRRQDEAAEQFASDLAVQARERYVEGRELLQRVKSRLRTFVDGPLVDQLRDTLGDDCIRKVSATYAGIYQWTINFDIAGTTADSGGSHIQLKFGPTAWFANERTPAWRSTVDPEVADYSHVFITHVDALMIRQTTVTLEEVLDGLDSSDRRLHDEIIGLLNPCLRG</sequence>
<protein>
    <recommendedName>
        <fullName evidence="3">PD-(D/E)XK nuclease family protein</fullName>
    </recommendedName>
</protein>
<evidence type="ECO:0000313" key="2">
    <source>
        <dbReference type="Proteomes" id="UP000325957"/>
    </source>
</evidence>
<dbReference type="EMBL" id="SZWF01000001">
    <property type="protein sequence ID" value="KAA9395463.1"/>
    <property type="molecule type" value="Genomic_DNA"/>
</dbReference>
<dbReference type="AlphaFoldDB" id="A0A5J5L0V2"/>
<comment type="caution">
    <text evidence="1">The sequence shown here is derived from an EMBL/GenBank/DDBJ whole genome shotgun (WGS) entry which is preliminary data.</text>
</comment>
<organism evidence="1 2">
    <name type="scientific">Kocuria coralli</name>
    <dbReference type="NCBI Taxonomy" id="1461025"/>
    <lineage>
        <taxon>Bacteria</taxon>
        <taxon>Bacillati</taxon>
        <taxon>Actinomycetota</taxon>
        <taxon>Actinomycetes</taxon>
        <taxon>Micrococcales</taxon>
        <taxon>Micrococcaceae</taxon>
        <taxon>Kocuria</taxon>
    </lineage>
</organism>
<keyword evidence="2" id="KW-1185">Reference proteome</keyword>
<accession>A0A5J5L0V2</accession>
<evidence type="ECO:0000313" key="1">
    <source>
        <dbReference type="EMBL" id="KAA9395463.1"/>
    </source>
</evidence>
<dbReference type="OrthoDB" id="3837801at2"/>
<gene>
    <name evidence="1" type="ORF">FCK90_00040</name>
</gene>
<evidence type="ECO:0008006" key="3">
    <source>
        <dbReference type="Google" id="ProtNLM"/>
    </source>
</evidence>
<dbReference type="Pfam" id="PF14281">
    <property type="entry name" value="PDDEXK_4"/>
    <property type="match status" value="1"/>
</dbReference>
<name>A0A5J5L0V2_9MICC</name>
<proteinExistence type="predicted"/>
<dbReference type="InterPro" id="IPR029470">
    <property type="entry name" value="PDDEXK_4"/>
</dbReference>
<dbReference type="Proteomes" id="UP000325957">
    <property type="component" value="Unassembled WGS sequence"/>
</dbReference>
<reference evidence="1 2" key="1">
    <citation type="submission" date="2019-05" db="EMBL/GenBank/DDBJ databases">
        <title>Kocuria coralli sp. nov., a novel actinobacterium isolated from coral reef seawater.</title>
        <authorList>
            <person name="Li J."/>
        </authorList>
    </citation>
    <scope>NUCLEOTIDE SEQUENCE [LARGE SCALE GENOMIC DNA]</scope>
    <source>
        <strain evidence="1 2">SCSIO 13007</strain>
    </source>
</reference>